<dbReference type="AlphaFoldDB" id="A0A7W7FV55"/>
<dbReference type="GO" id="GO:0012505">
    <property type="term" value="C:endomembrane system"/>
    <property type="evidence" value="ECO:0007669"/>
    <property type="project" value="UniProtKB-SubCell"/>
</dbReference>
<evidence type="ECO:0000256" key="5">
    <source>
        <dbReference type="ARBA" id="ARBA00022679"/>
    </source>
</evidence>
<comment type="function">
    <text evidence="10">Protein O-mannosyltransferase that catalyzes the transfer of a single mannose residue from a polyprenol phospho-mannosyl lipidic donor to the hydroxyl group of selected serine and threonine residues in acceptor proteins.</text>
</comment>
<keyword evidence="10" id="KW-1003">Cell membrane</keyword>
<evidence type="ECO:0000256" key="10">
    <source>
        <dbReference type="RuleBase" id="RU367007"/>
    </source>
</evidence>
<comment type="subcellular location">
    <subcellularLocation>
        <location evidence="10">Cell membrane</location>
    </subcellularLocation>
    <subcellularLocation>
        <location evidence="1">Endomembrane system</location>
        <topology evidence="1">Multi-pass membrane protein</topology>
    </subcellularLocation>
</comment>
<organism evidence="13 14">
    <name type="scientific">Crossiella cryophila</name>
    <dbReference type="NCBI Taxonomy" id="43355"/>
    <lineage>
        <taxon>Bacteria</taxon>
        <taxon>Bacillati</taxon>
        <taxon>Actinomycetota</taxon>
        <taxon>Actinomycetes</taxon>
        <taxon>Pseudonocardiales</taxon>
        <taxon>Pseudonocardiaceae</taxon>
        <taxon>Crossiella</taxon>
    </lineage>
</organism>
<evidence type="ECO:0000256" key="8">
    <source>
        <dbReference type="ARBA" id="ARBA00023136"/>
    </source>
</evidence>
<dbReference type="PANTHER" id="PTHR10050">
    <property type="entry name" value="DOLICHYL-PHOSPHATE-MANNOSE--PROTEIN MANNOSYLTRANSFERASE"/>
    <property type="match status" value="1"/>
</dbReference>
<feature type="transmembrane region" description="Helical" evidence="10">
    <location>
        <begin position="98"/>
        <end position="119"/>
    </location>
</feature>
<keyword evidence="7 10" id="KW-1133">Transmembrane helix</keyword>
<feature type="transmembrane region" description="Helical" evidence="10">
    <location>
        <begin position="257"/>
        <end position="277"/>
    </location>
</feature>
<dbReference type="InterPro" id="IPR003342">
    <property type="entry name" value="ArnT-like_N"/>
</dbReference>
<feature type="transmembrane region" description="Helical" evidence="10">
    <location>
        <begin position="414"/>
        <end position="437"/>
    </location>
</feature>
<evidence type="ECO:0000256" key="6">
    <source>
        <dbReference type="ARBA" id="ARBA00022692"/>
    </source>
</evidence>
<evidence type="ECO:0000256" key="9">
    <source>
        <dbReference type="ARBA" id="ARBA00093617"/>
    </source>
</evidence>
<feature type="transmembrane region" description="Helical" evidence="10">
    <location>
        <begin position="20"/>
        <end position="40"/>
    </location>
</feature>
<feature type="domain" description="Protein O-mannosyl-transferase C-terminal four TM" evidence="12">
    <location>
        <begin position="302"/>
        <end position="491"/>
    </location>
</feature>
<keyword evidence="6 10" id="KW-0812">Transmembrane</keyword>
<feature type="transmembrane region" description="Helical" evidence="10">
    <location>
        <begin position="126"/>
        <end position="145"/>
    </location>
</feature>
<dbReference type="Pfam" id="PF16192">
    <property type="entry name" value="PMT_4TMC"/>
    <property type="match status" value="1"/>
</dbReference>
<evidence type="ECO:0000256" key="3">
    <source>
        <dbReference type="ARBA" id="ARBA00007222"/>
    </source>
</evidence>
<dbReference type="Pfam" id="PF02366">
    <property type="entry name" value="PMT"/>
    <property type="match status" value="1"/>
</dbReference>
<sequence>MFREVSLLGRPMPTDRLRGWVVTIVLTVIGGVIRLQNLGYPTDKGTPVFDEKYYAWQGWQMLRNGWYEDNPAFKWTVHPPLGKQLIALGEWVFGYTGWGWRIAGAVCGALMVLLIIRIARRLTRSTLLGAIAGVLLICDGVLHLMSRTAMLDIFLAFFVLAAFGFLLLDRDQVRARLATALREGWVTTSDHGPRLGFRWYRLLCGVSLGLAAGTKWSGLYWAAAFGVLMIVWDASARRTAGVAHPWLGALRRDLLPGLWALLAVPVLVYLATWWAWFASETGFDRHLYDNWQLIFPPALRSLFGYSAAVLEFHNGLVTQPGQAHPWESKPWGWPMGLRPMLYHFDNSTTACGESSCVSATMLIGTPAMWWLAFPMLGWALWQMLGRLDWRYAAVLVAYLAGLLPWFVNLDRQMYFFYMTPVSAFLVLGLVLPLGQILGRAVDGEERRRTGLLVVALYVGLVVANFGWLWPILNGDSITNGHWQAELWLPSWR</sequence>
<dbReference type="GO" id="GO:0005886">
    <property type="term" value="C:plasma membrane"/>
    <property type="evidence" value="ECO:0007669"/>
    <property type="project" value="UniProtKB-SubCell"/>
</dbReference>
<keyword evidence="14" id="KW-1185">Reference proteome</keyword>
<feature type="transmembrane region" description="Helical" evidence="10">
    <location>
        <begin position="391"/>
        <end position="408"/>
    </location>
</feature>
<evidence type="ECO:0000313" key="14">
    <source>
        <dbReference type="Proteomes" id="UP000533598"/>
    </source>
</evidence>
<comment type="caution">
    <text evidence="13">The sequence shown here is derived from an EMBL/GenBank/DDBJ whole genome shotgun (WGS) entry which is preliminary data.</text>
</comment>
<feature type="transmembrane region" description="Helical" evidence="10">
    <location>
        <begin position="449"/>
        <end position="469"/>
    </location>
</feature>
<feature type="transmembrane region" description="Helical" evidence="10">
    <location>
        <begin position="151"/>
        <end position="168"/>
    </location>
</feature>
<keyword evidence="4 10" id="KW-0328">Glycosyltransferase</keyword>
<proteinExistence type="inferred from homology"/>
<keyword evidence="8 10" id="KW-0472">Membrane</keyword>
<dbReference type="EMBL" id="JACHMH010000001">
    <property type="protein sequence ID" value="MBB4678158.1"/>
    <property type="molecule type" value="Genomic_DNA"/>
</dbReference>
<dbReference type="Proteomes" id="UP000533598">
    <property type="component" value="Unassembled WGS sequence"/>
</dbReference>
<evidence type="ECO:0000259" key="12">
    <source>
        <dbReference type="Pfam" id="PF16192"/>
    </source>
</evidence>
<comment type="similarity">
    <text evidence="3 10">Belongs to the glycosyltransferase 39 family.</text>
</comment>
<evidence type="ECO:0000256" key="2">
    <source>
        <dbReference type="ARBA" id="ARBA00004922"/>
    </source>
</evidence>
<dbReference type="InterPro" id="IPR027005">
    <property type="entry name" value="PMT-like"/>
</dbReference>
<name>A0A7W7FV55_9PSEU</name>
<keyword evidence="5 10" id="KW-0808">Transferase</keyword>
<comment type="pathway">
    <text evidence="2 10">Protein modification; protein glycosylation.</text>
</comment>
<gene>
    <name evidence="13" type="ORF">HNR67_004276</name>
</gene>
<protein>
    <recommendedName>
        <fullName evidence="9 10">Polyprenol-phosphate-mannose--protein mannosyltransferase</fullName>
        <ecNumber evidence="10">2.4.1.-</ecNumber>
    </recommendedName>
</protein>
<dbReference type="EC" id="2.4.1.-" evidence="10"/>
<evidence type="ECO:0000256" key="1">
    <source>
        <dbReference type="ARBA" id="ARBA00004127"/>
    </source>
</evidence>
<dbReference type="RefSeq" id="WP_185004023.1">
    <property type="nucleotide sequence ID" value="NZ_BAAAUI010000086.1"/>
</dbReference>
<dbReference type="UniPathway" id="UPA00378"/>
<dbReference type="GO" id="GO:0004169">
    <property type="term" value="F:dolichyl-phosphate-mannose-protein mannosyltransferase activity"/>
    <property type="evidence" value="ECO:0007669"/>
    <property type="project" value="UniProtKB-UniRule"/>
</dbReference>
<dbReference type="InterPro" id="IPR032421">
    <property type="entry name" value="PMT_4TMC"/>
</dbReference>
<dbReference type="PANTHER" id="PTHR10050:SF46">
    <property type="entry name" value="PROTEIN O-MANNOSYL-TRANSFERASE 2"/>
    <property type="match status" value="1"/>
</dbReference>
<evidence type="ECO:0000256" key="4">
    <source>
        <dbReference type="ARBA" id="ARBA00022676"/>
    </source>
</evidence>
<feature type="domain" description="ArnT-like N-terminal" evidence="11">
    <location>
        <begin position="25"/>
        <end position="273"/>
    </location>
</feature>
<evidence type="ECO:0000313" key="13">
    <source>
        <dbReference type="EMBL" id="MBB4678158.1"/>
    </source>
</evidence>
<evidence type="ECO:0000259" key="11">
    <source>
        <dbReference type="Pfam" id="PF02366"/>
    </source>
</evidence>
<evidence type="ECO:0000256" key="7">
    <source>
        <dbReference type="ARBA" id="ARBA00022989"/>
    </source>
</evidence>
<accession>A0A7W7FV55</accession>
<reference evidence="13 14" key="1">
    <citation type="submission" date="2020-08" db="EMBL/GenBank/DDBJ databases">
        <title>Sequencing the genomes of 1000 actinobacteria strains.</title>
        <authorList>
            <person name="Klenk H.-P."/>
        </authorList>
    </citation>
    <scope>NUCLEOTIDE SEQUENCE [LARGE SCALE GENOMIC DNA]</scope>
    <source>
        <strain evidence="13 14">DSM 44230</strain>
    </source>
</reference>